<name>A0ACB9L3K3_9MYRT</name>
<protein>
    <submittedName>
        <fullName evidence="1">Uncharacterized protein</fullName>
    </submittedName>
</protein>
<accession>A0ACB9L3K3</accession>
<dbReference type="EMBL" id="CM042891">
    <property type="protein sequence ID" value="KAI4304119.1"/>
    <property type="molecule type" value="Genomic_DNA"/>
</dbReference>
<keyword evidence="2" id="KW-1185">Reference proteome</keyword>
<dbReference type="Proteomes" id="UP001057402">
    <property type="component" value="Chromosome 12"/>
</dbReference>
<sequence length="82" mass="9221">MLLKRCCGFCVVVLLAIGVLGGVEVDCVPHRILLDTDVDTDDFFALLYLLKLKRSEFELEVLSFFFSALYTFPSALMAKLNL</sequence>
<organism evidence="1 2">
    <name type="scientific">Melastoma candidum</name>
    <dbReference type="NCBI Taxonomy" id="119954"/>
    <lineage>
        <taxon>Eukaryota</taxon>
        <taxon>Viridiplantae</taxon>
        <taxon>Streptophyta</taxon>
        <taxon>Embryophyta</taxon>
        <taxon>Tracheophyta</taxon>
        <taxon>Spermatophyta</taxon>
        <taxon>Magnoliopsida</taxon>
        <taxon>eudicotyledons</taxon>
        <taxon>Gunneridae</taxon>
        <taxon>Pentapetalae</taxon>
        <taxon>rosids</taxon>
        <taxon>malvids</taxon>
        <taxon>Myrtales</taxon>
        <taxon>Melastomataceae</taxon>
        <taxon>Melastomatoideae</taxon>
        <taxon>Melastomateae</taxon>
        <taxon>Melastoma</taxon>
    </lineage>
</organism>
<reference evidence="2" key="1">
    <citation type="journal article" date="2023" name="Front. Plant Sci.">
        <title>Chromosomal-level genome assembly of Melastoma candidum provides insights into trichome evolution.</title>
        <authorList>
            <person name="Zhong Y."/>
            <person name="Wu W."/>
            <person name="Sun C."/>
            <person name="Zou P."/>
            <person name="Liu Y."/>
            <person name="Dai S."/>
            <person name="Zhou R."/>
        </authorList>
    </citation>
    <scope>NUCLEOTIDE SEQUENCE [LARGE SCALE GENOMIC DNA]</scope>
</reference>
<evidence type="ECO:0000313" key="2">
    <source>
        <dbReference type="Proteomes" id="UP001057402"/>
    </source>
</evidence>
<proteinExistence type="predicted"/>
<gene>
    <name evidence="1" type="ORF">MLD38_039674</name>
</gene>
<comment type="caution">
    <text evidence="1">The sequence shown here is derived from an EMBL/GenBank/DDBJ whole genome shotgun (WGS) entry which is preliminary data.</text>
</comment>
<evidence type="ECO:0000313" key="1">
    <source>
        <dbReference type="EMBL" id="KAI4304119.1"/>
    </source>
</evidence>